<keyword evidence="5" id="KW-0175">Coiled coil</keyword>
<dbReference type="STRING" id="59895.A0A103YCE2"/>
<feature type="region of interest" description="Disordered" evidence="6">
    <location>
        <begin position="940"/>
        <end position="974"/>
    </location>
</feature>
<dbReference type="Pfam" id="PF00225">
    <property type="entry name" value="Kinesin"/>
    <property type="match status" value="1"/>
</dbReference>
<dbReference type="GO" id="GO:0005524">
    <property type="term" value="F:ATP binding"/>
    <property type="evidence" value="ECO:0007669"/>
    <property type="project" value="InterPro"/>
</dbReference>
<dbReference type="Pfam" id="PF11995">
    <property type="entry name" value="DUF3490"/>
    <property type="match status" value="1"/>
</dbReference>
<reference evidence="8 9" key="1">
    <citation type="journal article" date="2016" name="Sci. Rep.">
        <title>The genome sequence of the outbreeding globe artichoke constructed de novo incorporating a phase-aware low-pass sequencing strategy of F1 progeny.</title>
        <authorList>
            <person name="Scaglione D."/>
            <person name="Reyes-Chin-Wo S."/>
            <person name="Acquadro A."/>
            <person name="Froenicke L."/>
            <person name="Portis E."/>
            <person name="Beitel C."/>
            <person name="Tirone M."/>
            <person name="Mauro R."/>
            <person name="Lo Monaco A."/>
            <person name="Mauromicale G."/>
            <person name="Faccioli P."/>
            <person name="Cattivelli L."/>
            <person name="Rieseberg L."/>
            <person name="Michelmore R."/>
            <person name="Lanteri S."/>
        </authorList>
    </citation>
    <scope>NUCLEOTIDE SEQUENCE [LARGE SCALE GENOMIC DNA]</scope>
    <source>
        <strain evidence="8">2C</strain>
    </source>
</reference>
<evidence type="ECO:0000256" key="1">
    <source>
        <dbReference type="ARBA" id="ARBA00007310"/>
    </source>
</evidence>
<feature type="compositionally biased region" description="Polar residues" evidence="6">
    <location>
        <begin position="657"/>
        <end position="666"/>
    </location>
</feature>
<feature type="compositionally biased region" description="Basic and acidic residues" evidence="6">
    <location>
        <begin position="572"/>
        <end position="584"/>
    </location>
</feature>
<gene>
    <name evidence="8" type="ORF">Ccrd_015148</name>
</gene>
<accession>A0A103YCE2</accession>
<feature type="compositionally biased region" description="Basic and acidic residues" evidence="6">
    <location>
        <begin position="667"/>
        <end position="680"/>
    </location>
</feature>
<dbReference type="SMART" id="SM00129">
    <property type="entry name" value="KISc"/>
    <property type="match status" value="1"/>
</dbReference>
<organism evidence="8 9">
    <name type="scientific">Cynara cardunculus var. scolymus</name>
    <name type="common">Globe artichoke</name>
    <name type="synonym">Cynara scolymus</name>
    <dbReference type="NCBI Taxonomy" id="59895"/>
    <lineage>
        <taxon>Eukaryota</taxon>
        <taxon>Viridiplantae</taxon>
        <taxon>Streptophyta</taxon>
        <taxon>Embryophyta</taxon>
        <taxon>Tracheophyta</taxon>
        <taxon>Spermatophyta</taxon>
        <taxon>Magnoliopsida</taxon>
        <taxon>eudicotyledons</taxon>
        <taxon>Gunneridae</taxon>
        <taxon>Pentapetalae</taxon>
        <taxon>asterids</taxon>
        <taxon>campanulids</taxon>
        <taxon>Asterales</taxon>
        <taxon>Asteraceae</taxon>
        <taxon>Carduoideae</taxon>
        <taxon>Cardueae</taxon>
        <taxon>Carduinae</taxon>
        <taxon>Cynara</taxon>
    </lineage>
</organism>
<dbReference type="InterPro" id="IPR021881">
    <property type="entry name" value="NACK_C"/>
</dbReference>
<dbReference type="InterPro" id="IPR027417">
    <property type="entry name" value="P-loop_NTPase"/>
</dbReference>
<evidence type="ECO:0000256" key="5">
    <source>
        <dbReference type="SAM" id="Coils"/>
    </source>
</evidence>
<dbReference type="Gene3D" id="3.40.850.10">
    <property type="entry name" value="Kinesin motor domain"/>
    <property type="match status" value="1"/>
</dbReference>
<evidence type="ECO:0000256" key="2">
    <source>
        <dbReference type="ARBA" id="ARBA00022701"/>
    </source>
</evidence>
<feature type="non-terminal residue" evidence="8">
    <location>
        <position position="1"/>
    </location>
</feature>
<dbReference type="Proteomes" id="UP000243975">
    <property type="component" value="Unassembled WGS sequence"/>
</dbReference>
<dbReference type="InterPro" id="IPR036961">
    <property type="entry name" value="Kinesin_motor_dom_sf"/>
</dbReference>
<dbReference type="PANTHER" id="PTHR47968:SF54">
    <property type="entry name" value="KINESIN-LIKE PROTEIN NACK2"/>
    <property type="match status" value="1"/>
</dbReference>
<dbReference type="SUPFAM" id="SSF52540">
    <property type="entry name" value="P-loop containing nucleoside triphosphate hydrolases"/>
    <property type="match status" value="1"/>
</dbReference>
<dbReference type="PRINTS" id="PR00380">
    <property type="entry name" value="KINESINHEAVY"/>
</dbReference>
<evidence type="ECO:0000259" key="7">
    <source>
        <dbReference type="PROSITE" id="PS50067"/>
    </source>
</evidence>
<feature type="compositionally biased region" description="Basic and acidic residues" evidence="6">
    <location>
        <begin position="619"/>
        <end position="632"/>
    </location>
</feature>
<comment type="caution">
    <text evidence="8">The sequence shown here is derived from an EMBL/GenBank/DDBJ whole genome shotgun (WGS) entry which is preliminary data.</text>
</comment>
<feature type="compositionally biased region" description="Polar residues" evidence="6">
    <location>
        <begin position="633"/>
        <end position="643"/>
    </location>
</feature>
<protein>
    <recommendedName>
        <fullName evidence="7">Kinesin motor domain-containing protein</fullName>
    </recommendedName>
</protein>
<comment type="caution">
    <text evidence="4">Lacks conserved residue(s) required for the propagation of feature annotation.</text>
</comment>
<comment type="similarity">
    <text evidence="1">Belongs to the TRAFAC class myosin-kinesin ATPase superfamily. Kinesin family. KIN-7 subfamily.</text>
</comment>
<dbReference type="PANTHER" id="PTHR47968">
    <property type="entry name" value="CENTROMERE PROTEIN E"/>
    <property type="match status" value="1"/>
</dbReference>
<dbReference type="GO" id="GO:0003777">
    <property type="term" value="F:microtubule motor activity"/>
    <property type="evidence" value="ECO:0007669"/>
    <property type="project" value="InterPro"/>
</dbReference>
<dbReference type="InterPro" id="IPR027640">
    <property type="entry name" value="Kinesin-like_fam"/>
</dbReference>
<evidence type="ECO:0000313" key="9">
    <source>
        <dbReference type="Proteomes" id="UP000243975"/>
    </source>
</evidence>
<feature type="compositionally biased region" description="Basic and acidic residues" evidence="6">
    <location>
        <begin position="543"/>
        <end position="559"/>
    </location>
</feature>
<proteinExistence type="inferred from homology"/>
<dbReference type="GO" id="GO:0007018">
    <property type="term" value="P:microtubule-based movement"/>
    <property type="evidence" value="ECO:0007669"/>
    <property type="project" value="InterPro"/>
</dbReference>
<dbReference type="GO" id="GO:0008017">
    <property type="term" value="F:microtubule binding"/>
    <property type="evidence" value="ECO:0007669"/>
    <property type="project" value="InterPro"/>
</dbReference>
<dbReference type="OMA" id="YQKWGIR"/>
<feature type="coiled-coil region" evidence="5">
    <location>
        <begin position="381"/>
        <end position="449"/>
    </location>
</feature>
<dbReference type="GO" id="GO:0005874">
    <property type="term" value="C:microtubule"/>
    <property type="evidence" value="ECO:0007669"/>
    <property type="project" value="UniProtKB-KW"/>
</dbReference>
<keyword evidence="2" id="KW-0493">Microtubule</keyword>
<dbReference type="PROSITE" id="PS50067">
    <property type="entry name" value="KINESIN_MOTOR_2"/>
    <property type="match status" value="1"/>
</dbReference>
<dbReference type="EMBL" id="LEKV01001817">
    <property type="protein sequence ID" value="KVI06504.1"/>
    <property type="molecule type" value="Genomic_DNA"/>
</dbReference>
<evidence type="ECO:0000256" key="4">
    <source>
        <dbReference type="PROSITE-ProRule" id="PRU00283"/>
    </source>
</evidence>
<evidence type="ECO:0000313" key="8">
    <source>
        <dbReference type="EMBL" id="KVI06504.1"/>
    </source>
</evidence>
<evidence type="ECO:0000256" key="6">
    <source>
        <dbReference type="SAM" id="MobiDB-lite"/>
    </source>
</evidence>
<keyword evidence="3" id="KW-0505">Motor protein</keyword>
<feature type="compositionally biased region" description="Polar residues" evidence="6">
    <location>
        <begin position="585"/>
        <end position="594"/>
    </location>
</feature>
<dbReference type="AlphaFoldDB" id="A0A103YCE2"/>
<feature type="compositionally biased region" description="Basic and acidic residues" evidence="6">
    <location>
        <begin position="952"/>
        <end position="964"/>
    </location>
</feature>
<dbReference type="Gramene" id="KVI06504">
    <property type="protein sequence ID" value="KVI06504"/>
    <property type="gene ID" value="Ccrd_015148"/>
</dbReference>
<name>A0A103YCE2_CYNCS</name>
<keyword evidence="9" id="KW-1185">Reference proteome</keyword>
<feature type="compositionally biased region" description="Basic and acidic residues" evidence="6">
    <location>
        <begin position="644"/>
        <end position="656"/>
    </location>
</feature>
<feature type="domain" description="Kinesin motor" evidence="7">
    <location>
        <begin position="23"/>
        <end position="372"/>
    </location>
</feature>
<sequence>MDSISGDEFELSDGQESSVQEEKIFVAVRLRPLNEKEIAKGDASDWECINTTTIVFKNNISERSMYPNAYTFDRVYRCDSSTKQVYEEGVKGIALSVLNGINCKYTSSGKTYTMSGITEYAITDIYDYISKHNDREYVLKFSAIEIYNECVRDLLDPDGTPLRLLDDPEVRHKRCSIVLKDLWFQKGTVVEKLTEANLRDCSHLKELIYVCEAERQIGETALNEMSSRSHQILRLVVESTCREYRGDHSGRTLTATVFLDVNTRINKQLVTVQNFVDLAGSERASQTLAAGARLKEGCHINRSLLTLGTVIRKLSKGGNGHIPYRNSKLTRILQSSLGGNAKTAILCTVCPAHSHLEQSRNTLLFASCAKHVNTNAQVNVVMSDKALVKQLQQELARLESELRMSPASNGSTSIIKDMEFQIEKMEKEIEELTQQRDLAQSRLEHLLRVTGVDQNSLPWADSGDLHEKGSRDGYLASDMSEMVDPHRFDASLNKYHLSDMKGTKTLDENQHFLDENSPMRFLDQHYVPDPSRGPENISQEITRNPKDGFKEDQHMEKTSSIDNNIKINLGDSSKKDQRVEKTSSKDNNITINTEDMNKKDQRIERKSSKDNNITMNTEEICKEDQHTEKTSSKDNNITMNTEQICKEDQHIERTPSKDNNITMNTKESCKEDEHIERTPSKDNNITMNIKESYKEDQRIEKTSSNDKNITMNTEESYKEDQHIEKTRNKDNNITMNTEGKEGHGIHKTSNIHINTMINPEGKEDRRIEKASSINENITVNREGGYKEDRWIEKTSSVDNNNTIDPEDSCKEDQRIKITSKIDSDITTNPEDSYKEDEHIEKTSSIDNNIPAEEAQLDDSYGSPKEKIQVIHSTLGRIKIQHAESSPCSSDTDMLSDSESISIPRSKSCKEFTMTKLSPQYEKEMMMGSTNIDGTDIEFSEKQEGNKQILTKSKSEPDVTTKNRQESASSVTSVDEKEIKQNIKLLAEDDASDHFSTPKSPNELVAFNPKVVSSDETVKDAEPKTKELKEVNDETMAPDRNWSVIFENQRRNIIRLWDACNTPLLHRAYFFLLFKGDPSDSVYMEVELRRLSYLVNTPASVTSARALSRERLMLSKKLLKIFSAMQRDALFQKWGIPLDSKHRRIQLSRLVWTKTNDMDHIKNSAELVAKLVGIVELNRTPKELFGLSFLPKPDYYKTSLWKASMSLT</sequence>
<feature type="region of interest" description="Disordered" evidence="6">
    <location>
        <begin position="528"/>
        <end position="684"/>
    </location>
</feature>
<feature type="compositionally biased region" description="Basic and acidic residues" evidence="6">
    <location>
        <begin position="595"/>
        <end position="609"/>
    </location>
</feature>
<dbReference type="InterPro" id="IPR001752">
    <property type="entry name" value="Kinesin_motor_dom"/>
</dbReference>
<evidence type="ECO:0000256" key="3">
    <source>
        <dbReference type="ARBA" id="ARBA00023175"/>
    </source>
</evidence>